<gene>
    <name evidence="1" type="ORF">A2215_01015</name>
</gene>
<dbReference type="Proteomes" id="UP000178583">
    <property type="component" value="Unassembled WGS sequence"/>
</dbReference>
<accession>A0A1F5ED26</accession>
<dbReference type="AlphaFoldDB" id="A0A1F5ED26"/>
<dbReference type="STRING" id="1797472.A2215_01015"/>
<evidence type="ECO:0000313" key="1">
    <source>
        <dbReference type="EMBL" id="OGD65253.1"/>
    </source>
</evidence>
<sequence>MFMKAHLIKIYCSKCNVHLYDYKKDKLGHLLKCYKDMIARDYTDGDLKCPQCGHQFARGAVIHNRPANKIIQGSVYCKG</sequence>
<proteinExistence type="predicted"/>
<reference evidence="1 2" key="1">
    <citation type="journal article" date="2016" name="Nat. Commun.">
        <title>Thousands of microbial genomes shed light on interconnected biogeochemical processes in an aquifer system.</title>
        <authorList>
            <person name="Anantharaman K."/>
            <person name="Brown C.T."/>
            <person name="Hug L.A."/>
            <person name="Sharon I."/>
            <person name="Castelle C.J."/>
            <person name="Probst A.J."/>
            <person name="Thomas B.C."/>
            <person name="Singh A."/>
            <person name="Wilkins M.J."/>
            <person name="Karaoz U."/>
            <person name="Brodie E.L."/>
            <person name="Williams K.H."/>
            <person name="Hubbard S.S."/>
            <person name="Banfield J.F."/>
        </authorList>
    </citation>
    <scope>NUCLEOTIDE SEQUENCE [LARGE SCALE GENOMIC DNA]</scope>
</reference>
<evidence type="ECO:0000313" key="2">
    <source>
        <dbReference type="Proteomes" id="UP000178583"/>
    </source>
</evidence>
<name>A0A1F5ED26_9BACT</name>
<comment type="caution">
    <text evidence="1">The sequence shown here is derived from an EMBL/GenBank/DDBJ whole genome shotgun (WGS) entry which is preliminary data.</text>
</comment>
<dbReference type="EMBL" id="MEZY01000014">
    <property type="protein sequence ID" value="OGD65253.1"/>
    <property type="molecule type" value="Genomic_DNA"/>
</dbReference>
<protein>
    <submittedName>
        <fullName evidence="1">Uncharacterized protein</fullName>
    </submittedName>
</protein>
<organism evidence="1 2">
    <name type="scientific">Candidatus Berkelbacteria bacterium RIFOXYA2_FULL_43_10</name>
    <dbReference type="NCBI Taxonomy" id="1797472"/>
    <lineage>
        <taxon>Bacteria</taxon>
        <taxon>Candidatus Berkelbacteria</taxon>
    </lineage>
</organism>